<dbReference type="GeneID" id="20669177"/>
<protein>
    <submittedName>
        <fullName evidence="2">Uncharacterized protein</fullName>
    </submittedName>
</protein>
<sequence length="122" mass="13058">RLLSVLPPELPRVAGLPRPPDLAQRTPSADGDEGMPRLKRRRPTKGWDGEVEASDSASVTPHALPSPPSFESLRQVVTTANADGSATTHVIVRCTLAELARATNLRVDDAAFALNECGLLLR</sequence>
<accession>W4KPW0</accession>
<reference evidence="2 3" key="1">
    <citation type="journal article" date="2012" name="New Phytol.">
        <title>Insight into trade-off between wood decay and parasitism from the genome of a fungal forest pathogen.</title>
        <authorList>
            <person name="Olson A."/>
            <person name="Aerts A."/>
            <person name="Asiegbu F."/>
            <person name="Belbahri L."/>
            <person name="Bouzid O."/>
            <person name="Broberg A."/>
            <person name="Canback B."/>
            <person name="Coutinho P.M."/>
            <person name="Cullen D."/>
            <person name="Dalman K."/>
            <person name="Deflorio G."/>
            <person name="van Diepen L.T."/>
            <person name="Dunand C."/>
            <person name="Duplessis S."/>
            <person name="Durling M."/>
            <person name="Gonthier P."/>
            <person name="Grimwood J."/>
            <person name="Fossdal C.G."/>
            <person name="Hansson D."/>
            <person name="Henrissat B."/>
            <person name="Hietala A."/>
            <person name="Himmelstrand K."/>
            <person name="Hoffmeister D."/>
            <person name="Hogberg N."/>
            <person name="James T.Y."/>
            <person name="Karlsson M."/>
            <person name="Kohler A."/>
            <person name="Kues U."/>
            <person name="Lee Y.H."/>
            <person name="Lin Y.C."/>
            <person name="Lind M."/>
            <person name="Lindquist E."/>
            <person name="Lombard V."/>
            <person name="Lucas S."/>
            <person name="Lunden K."/>
            <person name="Morin E."/>
            <person name="Murat C."/>
            <person name="Park J."/>
            <person name="Raffaello T."/>
            <person name="Rouze P."/>
            <person name="Salamov A."/>
            <person name="Schmutz J."/>
            <person name="Solheim H."/>
            <person name="Stahlberg J."/>
            <person name="Velez H."/>
            <person name="de Vries R.P."/>
            <person name="Wiebenga A."/>
            <person name="Woodward S."/>
            <person name="Yakovlev I."/>
            <person name="Garbelotto M."/>
            <person name="Martin F."/>
            <person name="Grigoriev I.V."/>
            <person name="Stenlid J."/>
        </authorList>
    </citation>
    <scope>NUCLEOTIDE SEQUENCE [LARGE SCALE GENOMIC DNA]</scope>
    <source>
        <strain evidence="2 3">TC 32-1</strain>
    </source>
</reference>
<dbReference type="AlphaFoldDB" id="W4KPW0"/>
<dbReference type="OrthoDB" id="3256581at2759"/>
<proteinExistence type="predicted"/>
<feature type="non-terminal residue" evidence="2">
    <location>
        <position position="1"/>
    </location>
</feature>
<organism evidence="2 3">
    <name type="scientific">Heterobasidion irregulare (strain TC 32-1)</name>
    <dbReference type="NCBI Taxonomy" id="747525"/>
    <lineage>
        <taxon>Eukaryota</taxon>
        <taxon>Fungi</taxon>
        <taxon>Dikarya</taxon>
        <taxon>Basidiomycota</taxon>
        <taxon>Agaricomycotina</taxon>
        <taxon>Agaricomycetes</taxon>
        <taxon>Russulales</taxon>
        <taxon>Bondarzewiaceae</taxon>
        <taxon>Heterobasidion</taxon>
        <taxon>Heterobasidion annosum species complex</taxon>
    </lineage>
</organism>
<dbReference type="InParanoid" id="W4KPW0"/>
<dbReference type="STRING" id="747525.W4KPW0"/>
<dbReference type="Proteomes" id="UP000030671">
    <property type="component" value="Unassembled WGS sequence"/>
</dbReference>
<dbReference type="HOGENOM" id="CLU_142011_0_0_1"/>
<dbReference type="EMBL" id="KI925454">
    <property type="protein sequence ID" value="ETW87749.1"/>
    <property type="molecule type" value="Genomic_DNA"/>
</dbReference>
<keyword evidence="3" id="KW-1185">Reference proteome</keyword>
<evidence type="ECO:0000256" key="1">
    <source>
        <dbReference type="SAM" id="MobiDB-lite"/>
    </source>
</evidence>
<feature type="non-terminal residue" evidence="2">
    <location>
        <position position="122"/>
    </location>
</feature>
<gene>
    <name evidence="2" type="ORF">HETIRDRAFT_247523</name>
</gene>
<evidence type="ECO:0000313" key="2">
    <source>
        <dbReference type="EMBL" id="ETW87749.1"/>
    </source>
</evidence>
<feature type="region of interest" description="Disordered" evidence="1">
    <location>
        <begin position="1"/>
        <end position="68"/>
    </location>
</feature>
<name>W4KPW0_HETIT</name>
<dbReference type="KEGG" id="hir:HETIRDRAFT_247523"/>
<evidence type="ECO:0000313" key="3">
    <source>
        <dbReference type="Proteomes" id="UP000030671"/>
    </source>
</evidence>
<dbReference type="RefSeq" id="XP_009541613.1">
    <property type="nucleotide sequence ID" value="XM_009543318.1"/>
</dbReference>